<evidence type="ECO:0000256" key="1">
    <source>
        <dbReference type="ARBA" id="ARBA00004496"/>
    </source>
</evidence>
<keyword evidence="3 12" id="KW-0963">Cytoplasm</keyword>
<evidence type="ECO:0000256" key="9">
    <source>
        <dbReference type="ARBA" id="ARBA00022917"/>
    </source>
</evidence>
<keyword evidence="16" id="KW-1185">Reference proteome</keyword>
<sequence length="495" mass="55380">MTLSVTNTLTREREEFRPGDDDDVLLYVCGLTVSDDAHLGHARVWTHADVMHRWLEHEGYTVHHVENFTDVNEKIAARAGEDELGGDEAAVAEHFMTSVMGDMRGLNLKRAEVYPRVSEHVPEIIDLIETLIEKGYAYESNGSVYFDVTEFADYGKLSNQQVDEMEAQGEASERSEKRHASDFALWKAGAVSPHDVEEHRKDGRPVDESQEYGETWESPWSEGRPGWHIECSAMSMAHLGDTIDIHVGGHDLVFPHHENEIAQSEAATGEQFARYWLHTGLLETKGEKMSSSLGNFFTVSGALEEFGVNVVRTFYLSTEYGSKQTFSEAAMQEAEERWSRLDRAYDAAVAACDSLDARSKVEDADLRAAVDATHEQFREAMNDDFNVREAISALLELASASNRHLEDAEEYDYQALRRTVETFEELGGEVFGLTFGDSSAEGDVSLAGDLVELVLDVREEEREAGNYERADALRDALVDLGVEVEDSDDGPTYRL</sequence>
<feature type="domain" description="Cysteinyl-tRNA synthetase class Ia DALR" evidence="14">
    <location>
        <begin position="376"/>
        <end position="442"/>
    </location>
</feature>
<accession>A0A1G9RDU6</accession>
<keyword evidence="8 12" id="KW-0067">ATP-binding</keyword>
<evidence type="ECO:0000256" key="10">
    <source>
        <dbReference type="ARBA" id="ARBA00023146"/>
    </source>
</evidence>
<evidence type="ECO:0000313" key="16">
    <source>
        <dbReference type="Proteomes" id="UP000199451"/>
    </source>
</evidence>
<dbReference type="InterPro" id="IPR032678">
    <property type="entry name" value="tRNA-synt_1_cat_dom"/>
</dbReference>
<proteinExistence type="inferred from homology"/>
<evidence type="ECO:0000256" key="13">
    <source>
        <dbReference type="SAM" id="MobiDB-lite"/>
    </source>
</evidence>
<dbReference type="GO" id="GO:0008270">
    <property type="term" value="F:zinc ion binding"/>
    <property type="evidence" value="ECO:0007669"/>
    <property type="project" value="UniProtKB-UniRule"/>
</dbReference>
<feature type="binding site" evidence="12">
    <location>
        <position position="291"/>
    </location>
    <ligand>
        <name>ATP</name>
        <dbReference type="ChEBI" id="CHEBI:30616"/>
    </ligand>
</feature>
<evidence type="ECO:0000256" key="4">
    <source>
        <dbReference type="ARBA" id="ARBA00022598"/>
    </source>
</evidence>
<dbReference type="PANTHER" id="PTHR10890">
    <property type="entry name" value="CYSTEINYL-TRNA SYNTHETASE"/>
    <property type="match status" value="1"/>
</dbReference>
<dbReference type="Pfam" id="PF23493">
    <property type="entry name" value="CysS_C"/>
    <property type="match status" value="1"/>
</dbReference>
<dbReference type="CDD" id="cd00672">
    <property type="entry name" value="CysRS_core"/>
    <property type="match status" value="1"/>
</dbReference>
<keyword evidence="10 12" id="KW-0030">Aminoacyl-tRNA synthetase</keyword>
<dbReference type="Pfam" id="PF09190">
    <property type="entry name" value="DALR_2"/>
    <property type="match status" value="1"/>
</dbReference>
<evidence type="ECO:0000256" key="8">
    <source>
        <dbReference type="ARBA" id="ARBA00022840"/>
    </source>
</evidence>
<dbReference type="PANTHER" id="PTHR10890:SF3">
    <property type="entry name" value="CYSTEINE--TRNA LIGASE, CYTOPLASMIC"/>
    <property type="match status" value="1"/>
</dbReference>
<evidence type="ECO:0000256" key="6">
    <source>
        <dbReference type="ARBA" id="ARBA00022741"/>
    </source>
</evidence>
<dbReference type="InterPro" id="IPR056411">
    <property type="entry name" value="CysS_C"/>
</dbReference>
<dbReference type="PRINTS" id="PR00983">
    <property type="entry name" value="TRNASYNTHCYS"/>
</dbReference>
<gene>
    <name evidence="12" type="primary">cysS</name>
    <name evidence="15" type="ORF">SAMN04487949_1297</name>
</gene>
<reference evidence="16" key="1">
    <citation type="submission" date="2016-10" db="EMBL/GenBank/DDBJ databases">
        <authorList>
            <person name="Varghese N."/>
            <person name="Submissions S."/>
        </authorList>
    </citation>
    <scope>NUCLEOTIDE SEQUENCE [LARGE SCALE GENOMIC DNA]</scope>
    <source>
        <strain evidence="16">CGMCC 1.10119</strain>
    </source>
</reference>
<evidence type="ECO:0000256" key="2">
    <source>
        <dbReference type="ARBA" id="ARBA00005594"/>
    </source>
</evidence>
<dbReference type="GO" id="GO:0005737">
    <property type="term" value="C:cytoplasm"/>
    <property type="evidence" value="ECO:0007669"/>
    <property type="project" value="UniProtKB-SubCell"/>
</dbReference>
<keyword evidence="6 12" id="KW-0547">Nucleotide-binding</keyword>
<feature type="region of interest" description="Disordered" evidence="13">
    <location>
        <begin position="194"/>
        <end position="219"/>
    </location>
</feature>
<organism evidence="15 16">
    <name type="scientific">Halogranum gelatinilyticum</name>
    <dbReference type="NCBI Taxonomy" id="660521"/>
    <lineage>
        <taxon>Archaea</taxon>
        <taxon>Methanobacteriati</taxon>
        <taxon>Methanobacteriota</taxon>
        <taxon>Stenosarchaea group</taxon>
        <taxon>Halobacteria</taxon>
        <taxon>Halobacteriales</taxon>
        <taxon>Haloferacaceae</taxon>
    </lineage>
</organism>
<dbReference type="InterPro" id="IPR024909">
    <property type="entry name" value="Cys-tRNA/MSH_ligase"/>
</dbReference>
<dbReference type="EMBL" id="FNHL01000001">
    <property type="protein sequence ID" value="SDM21361.1"/>
    <property type="molecule type" value="Genomic_DNA"/>
</dbReference>
<feature type="binding site" evidence="12">
    <location>
        <position position="29"/>
    </location>
    <ligand>
        <name>Zn(2+)</name>
        <dbReference type="ChEBI" id="CHEBI:29105"/>
    </ligand>
</feature>
<evidence type="ECO:0000259" key="14">
    <source>
        <dbReference type="SMART" id="SM00840"/>
    </source>
</evidence>
<dbReference type="Proteomes" id="UP000199451">
    <property type="component" value="Unassembled WGS sequence"/>
</dbReference>
<name>A0A1G9RDU6_9EURY</name>
<dbReference type="STRING" id="660521.SAMN04487949_1297"/>
<evidence type="ECO:0000256" key="5">
    <source>
        <dbReference type="ARBA" id="ARBA00022723"/>
    </source>
</evidence>
<feature type="short sequence motif" description="'HIGH' region" evidence="12">
    <location>
        <begin position="31"/>
        <end position="41"/>
    </location>
</feature>
<dbReference type="OrthoDB" id="9445at2157"/>
<comment type="subcellular location">
    <subcellularLocation>
        <location evidence="1 12">Cytoplasm</location>
    </subcellularLocation>
</comment>
<dbReference type="Pfam" id="PF01406">
    <property type="entry name" value="tRNA-synt_1e"/>
    <property type="match status" value="1"/>
</dbReference>
<feature type="binding site" evidence="12">
    <location>
        <position position="256"/>
    </location>
    <ligand>
        <name>Zn(2+)</name>
        <dbReference type="ChEBI" id="CHEBI:29105"/>
    </ligand>
</feature>
<dbReference type="InterPro" id="IPR015803">
    <property type="entry name" value="Cys-tRNA-ligase"/>
</dbReference>
<dbReference type="EC" id="6.1.1.16" evidence="12"/>
<feature type="binding site" evidence="12">
    <location>
        <position position="260"/>
    </location>
    <ligand>
        <name>Zn(2+)</name>
        <dbReference type="ChEBI" id="CHEBI:29105"/>
    </ligand>
</feature>
<dbReference type="InterPro" id="IPR009080">
    <property type="entry name" value="tRNAsynth_Ia_anticodon-bd"/>
</dbReference>
<keyword evidence="5 12" id="KW-0479">Metal-binding</keyword>
<evidence type="ECO:0000256" key="3">
    <source>
        <dbReference type="ARBA" id="ARBA00022490"/>
    </source>
</evidence>
<comment type="cofactor">
    <cofactor evidence="12">
        <name>Zn(2+)</name>
        <dbReference type="ChEBI" id="CHEBI:29105"/>
    </cofactor>
    <text evidence="12">Binds 1 zinc ion per subunit.</text>
</comment>
<dbReference type="AlphaFoldDB" id="A0A1G9RDU6"/>
<keyword evidence="7 12" id="KW-0862">Zinc</keyword>
<keyword evidence="9 12" id="KW-0648">Protein biosynthesis</keyword>
<dbReference type="RefSeq" id="WP_089695237.1">
    <property type="nucleotide sequence ID" value="NZ_FNHL01000001.1"/>
</dbReference>
<dbReference type="InterPro" id="IPR015273">
    <property type="entry name" value="Cys-tRNA-synt_Ia_DALR"/>
</dbReference>
<feature type="compositionally biased region" description="Basic and acidic residues" evidence="13">
    <location>
        <begin position="194"/>
        <end position="207"/>
    </location>
</feature>
<evidence type="ECO:0000256" key="11">
    <source>
        <dbReference type="ARBA" id="ARBA00047398"/>
    </source>
</evidence>
<comment type="similarity">
    <text evidence="2 12">Belongs to the class-I aminoacyl-tRNA synthetase family.</text>
</comment>
<evidence type="ECO:0000256" key="12">
    <source>
        <dbReference type="HAMAP-Rule" id="MF_00041"/>
    </source>
</evidence>
<dbReference type="Gene3D" id="3.40.50.620">
    <property type="entry name" value="HUPs"/>
    <property type="match status" value="1"/>
</dbReference>
<feature type="short sequence motif" description="'KMSKS' region" evidence="12">
    <location>
        <begin position="288"/>
        <end position="292"/>
    </location>
</feature>
<feature type="binding site" evidence="12">
    <location>
        <position position="231"/>
    </location>
    <ligand>
        <name>Zn(2+)</name>
        <dbReference type="ChEBI" id="CHEBI:29105"/>
    </ligand>
</feature>
<dbReference type="SUPFAM" id="SSF47323">
    <property type="entry name" value="Anticodon-binding domain of a subclass of class I aminoacyl-tRNA synthetases"/>
    <property type="match status" value="1"/>
</dbReference>
<dbReference type="InterPro" id="IPR014729">
    <property type="entry name" value="Rossmann-like_a/b/a_fold"/>
</dbReference>
<dbReference type="SUPFAM" id="SSF52374">
    <property type="entry name" value="Nucleotidylyl transferase"/>
    <property type="match status" value="1"/>
</dbReference>
<dbReference type="GO" id="GO:0004817">
    <property type="term" value="F:cysteine-tRNA ligase activity"/>
    <property type="evidence" value="ECO:0007669"/>
    <property type="project" value="UniProtKB-UniRule"/>
</dbReference>
<dbReference type="HAMAP" id="MF_00041">
    <property type="entry name" value="Cys_tRNA_synth"/>
    <property type="match status" value="1"/>
</dbReference>
<dbReference type="GO" id="GO:0006423">
    <property type="term" value="P:cysteinyl-tRNA aminoacylation"/>
    <property type="evidence" value="ECO:0007669"/>
    <property type="project" value="UniProtKB-UniRule"/>
</dbReference>
<comment type="catalytic activity">
    <reaction evidence="11 12">
        <text>tRNA(Cys) + L-cysteine + ATP = L-cysteinyl-tRNA(Cys) + AMP + diphosphate</text>
        <dbReference type="Rhea" id="RHEA:17773"/>
        <dbReference type="Rhea" id="RHEA-COMP:9661"/>
        <dbReference type="Rhea" id="RHEA-COMP:9679"/>
        <dbReference type="ChEBI" id="CHEBI:30616"/>
        <dbReference type="ChEBI" id="CHEBI:33019"/>
        <dbReference type="ChEBI" id="CHEBI:35235"/>
        <dbReference type="ChEBI" id="CHEBI:78442"/>
        <dbReference type="ChEBI" id="CHEBI:78517"/>
        <dbReference type="ChEBI" id="CHEBI:456215"/>
        <dbReference type="EC" id="6.1.1.16"/>
    </reaction>
</comment>
<keyword evidence="4 12" id="KW-0436">Ligase</keyword>
<dbReference type="NCBIfam" id="TIGR00435">
    <property type="entry name" value="cysS"/>
    <property type="match status" value="1"/>
</dbReference>
<dbReference type="Gene3D" id="1.20.120.1910">
    <property type="entry name" value="Cysteine-tRNA ligase, C-terminal anti-codon recognition domain"/>
    <property type="match status" value="1"/>
</dbReference>
<evidence type="ECO:0000313" key="15">
    <source>
        <dbReference type="EMBL" id="SDM21361.1"/>
    </source>
</evidence>
<protein>
    <recommendedName>
        <fullName evidence="12">Cysteine--tRNA ligase</fullName>
        <ecNumber evidence="12">6.1.1.16</ecNumber>
    </recommendedName>
    <alternativeName>
        <fullName evidence="12">Cysteinyl-tRNA synthetase</fullName>
        <shortName evidence="12">CysRS</shortName>
    </alternativeName>
</protein>
<dbReference type="GO" id="GO:0005524">
    <property type="term" value="F:ATP binding"/>
    <property type="evidence" value="ECO:0007669"/>
    <property type="project" value="UniProtKB-UniRule"/>
</dbReference>
<evidence type="ECO:0000256" key="7">
    <source>
        <dbReference type="ARBA" id="ARBA00022833"/>
    </source>
</evidence>
<dbReference type="SMART" id="SM00840">
    <property type="entry name" value="DALR_2"/>
    <property type="match status" value="1"/>
</dbReference>